<dbReference type="RefSeq" id="WP_190021484.1">
    <property type="nucleotide sequence ID" value="NZ_BMUT01000003.1"/>
</dbReference>
<comment type="caution">
    <text evidence="2">The sequence shown here is derived from an EMBL/GenBank/DDBJ whole genome shotgun (WGS) entry which is preliminary data.</text>
</comment>
<organism evidence="2 3">
    <name type="scientific">Streptomyces hiroshimensis</name>
    <dbReference type="NCBI Taxonomy" id="66424"/>
    <lineage>
        <taxon>Bacteria</taxon>
        <taxon>Bacillati</taxon>
        <taxon>Actinomycetota</taxon>
        <taxon>Actinomycetes</taxon>
        <taxon>Kitasatosporales</taxon>
        <taxon>Streptomycetaceae</taxon>
        <taxon>Streptomyces</taxon>
    </lineage>
</organism>
<dbReference type="Proteomes" id="UP000659223">
    <property type="component" value="Unassembled WGS sequence"/>
</dbReference>
<protein>
    <submittedName>
        <fullName evidence="2">Uncharacterized protein</fullName>
    </submittedName>
</protein>
<feature type="region of interest" description="Disordered" evidence="1">
    <location>
        <begin position="187"/>
        <end position="208"/>
    </location>
</feature>
<feature type="compositionally biased region" description="Polar residues" evidence="1">
    <location>
        <begin position="187"/>
        <end position="202"/>
    </location>
</feature>
<name>A0ABQ2YB36_9ACTN</name>
<dbReference type="EMBL" id="BMUT01000003">
    <property type="protein sequence ID" value="GGX76330.1"/>
    <property type="molecule type" value="Genomic_DNA"/>
</dbReference>
<sequence length="394" mass="43531">MPAKDRGENAAARAARPAPIPAAPAAPAIGRGTRPADRILSLQHTAGNAAVAQLHRVIHQEPSYIAKAGDRTSLTNRGDIDTEERGGKLYVRVYQTVFAPVTGGRHKDVQQRADGSIDFINQQDSAWLNMGRPWRAMHYMRTYQDQKNRKASGGNAPSDPADTSMVRTFLIPIETYRQVTENAVSEQQIGATADARNTNQSTDKAKDTDQYEVRGGWMKEVTRSAVPNSLVTYVPDGLAVQLKNHPGYGEVRPVSDLLAKLSMPDFEDFPEYRPASNRAGGLVLPLNKKGKMRDEPEQLRHIERLEKLVNDAFLESGETHRKATKDAREKLKRLAGVEQVNDRDIDWEALHQRVQRAMNYAGVPAVLAEVYNKAKDEAAQGDGGGFKVRDFTAA</sequence>
<accession>A0ABQ2YB36</accession>
<evidence type="ECO:0000256" key="1">
    <source>
        <dbReference type="SAM" id="MobiDB-lite"/>
    </source>
</evidence>
<feature type="region of interest" description="Disordered" evidence="1">
    <location>
        <begin position="1"/>
        <end position="32"/>
    </location>
</feature>
<proteinExistence type="predicted"/>
<evidence type="ECO:0000313" key="2">
    <source>
        <dbReference type="EMBL" id="GGX76330.1"/>
    </source>
</evidence>
<reference evidence="3" key="1">
    <citation type="journal article" date="2019" name="Int. J. Syst. Evol. Microbiol.">
        <title>The Global Catalogue of Microorganisms (GCM) 10K type strain sequencing project: providing services to taxonomists for standard genome sequencing and annotation.</title>
        <authorList>
            <consortium name="The Broad Institute Genomics Platform"/>
            <consortium name="The Broad Institute Genome Sequencing Center for Infectious Disease"/>
            <person name="Wu L."/>
            <person name="Ma J."/>
        </authorList>
    </citation>
    <scope>NUCLEOTIDE SEQUENCE [LARGE SCALE GENOMIC DNA]</scope>
    <source>
        <strain evidence="3">JCM 4586</strain>
    </source>
</reference>
<evidence type="ECO:0000313" key="3">
    <source>
        <dbReference type="Proteomes" id="UP000659223"/>
    </source>
</evidence>
<gene>
    <name evidence="2" type="ORF">GCM10010324_22500</name>
</gene>
<keyword evidence="3" id="KW-1185">Reference proteome</keyword>